<dbReference type="Proteomes" id="UP000009168">
    <property type="component" value="Unassembled WGS sequence"/>
</dbReference>
<dbReference type="GO" id="GO:0004435">
    <property type="term" value="F:phosphatidylinositol-4,5-bisphosphate phospholipase C activity"/>
    <property type="evidence" value="ECO:0007669"/>
    <property type="project" value="UniProtKB-EC"/>
</dbReference>
<reference evidence="11" key="1">
    <citation type="journal article" date="2006" name="PLoS Biol.">
        <title>Macronuclear genome sequence of the ciliate Tetrahymena thermophila, a model eukaryote.</title>
        <authorList>
            <person name="Eisen J.A."/>
            <person name="Coyne R.S."/>
            <person name="Wu M."/>
            <person name="Wu D."/>
            <person name="Thiagarajan M."/>
            <person name="Wortman J.R."/>
            <person name="Badger J.H."/>
            <person name="Ren Q."/>
            <person name="Amedeo P."/>
            <person name="Jones K.M."/>
            <person name="Tallon L.J."/>
            <person name="Delcher A.L."/>
            <person name="Salzberg S.L."/>
            <person name="Silva J.C."/>
            <person name="Haas B.J."/>
            <person name="Majoros W.H."/>
            <person name="Farzad M."/>
            <person name="Carlton J.M."/>
            <person name="Smith R.K. Jr."/>
            <person name="Garg J."/>
            <person name="Pearlman R.E."/>
            <person name="Karrer K.M."/>
            <person name="Sun L."/>
            <person name="Manning G."/>
            <person name="Elde N.C."/>
            <person name="Turkewitz A.P."/>
            <person name="Asai D.J."/>
            <person name="Wilkes D.E."/>
            <person name="Wang Y."/>
            <person name="Cai H."/>
            <person name="Collins K."/>
            <person name="Stewart B.A."/>
            <person name="Lee S.R."/>
            <person name="Wilamowska K."/>
            <person name="Weinberg Z."/>
            <person name="Ruzzo W.L."/>
            <person name="Wloga D."/>
            <person name="Gaertig J."/>
            <person name="Frankel J."/>
            <person name="Tsao C.-C."/>
            <person name="Gorovsky M.A."/>
            <person name="Keeling P.J."/>
            <person name="Waller R.F."/>
            <person name="Patron N.J."/>
            <person name="Cherry J.M."/>
            <person name="Stover N.A."/>
            <person name="Krieger C.J."/>
            <person name="del Toro C."/>
            <person name="Ryder H.F."/>
            <person name="Williamson S.C."/>
            <person name="Barbeau R.A."/>
            <person name="Hamilton E.P."/>
            <person name="Orias E."/>
        </authorList>
    </citation>
    <scope>NUCLEOTIDE SEQUENCE [LARGE SCALE GENOMIC DNA]</scope>
    <source>
        <strain evidence="11">SB210</strain>
    </source>
</reference>
<dbReference type="SUPFAM" id="SSF51695">
    <property type="entry name" value="PLC-like phosphodiesterases"/>
    <property type="match status" value="1"/>
</dbReference>
<evidence type="ECO:0000256" key="5">
    <source>
        <dbReference type="ARBA" id="ARBA00023224"/>
    </source>
</evidence>
<dbReference type="SMART" id="SM00148">
    <property type="entry name" value="PLCXc"/>
    <property type="match status" value="1"/>
</dbReference>
<name>I7LW88_TETTS</name>
<dbReference type="RefSeq" id="XP_001021413.2">
    <property type="nucleotide sequence ID" value="XM_001021413.2"/>
</dbReference>
<dbReference type="Gene3D" id="3.20.20.190">
    <property type="entry name" value="Phosphatidylinositol (PI) phosphodiesterase"/>
    <property type="match status" value="2"/>
</dbReference>
<feature type="region of interest" description="Disordered" evidence="7">
    <location>
        <begin position="955"/>
        <end position="1020"/>
    </location>
</feature>
<evidence type="ECO:0000313" key="11">
    <source>
        <dbReference type="Proteomes" id="UP000009168"/>
    </source>
</evidence>
<sequence>MASQQIKDLEKPKQNLDSAVMSQNEGFGNKNEQKLESNYNIMNYQKALHKIMSGENTMNQQFTKKNQQQNQSAFNFSTLIKNQTQKVNQCTDSPTNSQLSKIMRGNSPHQKKDDQTALMRLQSNIQFEYVPRKEIQGFDNQKMAINQNNQKVVFVNFQMRIIPHVTINQGINALIYGTSATLCIPTNKYSCRVLIVMSTTSADKLKILNLKKMTEKQIDITKICDIEYGIQNTNHSNIRGIDINKVVSFVINDREETECLLQFDDTLTRDIFFQGFQYFVKQSHKTMINSGNIFKLRQQIENQILEDQNKPDQQTYDMNEIQDIFETKVQMNISRSYLKKIYFDIVKRELDMQLASQKITYIYYRKILSDNSCFLSPINNTQFLEIIDFMIDRKELVPIFEKAIQSDSKIKNKAQNQLTIEGFRQFILYHQKEIVSINEIQKIFSKIQSTEKKELDELNQQGEHEKKQSKNDEQAENINELDDDKSKKKNTISFQGFIRYIYSKNNSIFNPKKEHLYMNMNKPINEYYISSAKNIFHANFDIITMRQIAGFNYNDHEKYFPLLYVLSRGARYIEIEVWDGDGEPIIIYGPIMNSKLNVNEFLTQLSKQAFVINPFPLFLNIVPHCSIKQQFKLKYLIEKILGDRIYVLPHDYKEKSNLPSPNDLKYKFILIGKLPHQYDGLIQEQYTTQDIMKLQQTQHTPAQNVTISPQPQNIVTNNNLTPEQVNNQESQPPHSNINLNNKSLEQIPHSQNLLQPQQLTNNYPTLNTNSSQTALIPQQTQNQMKSIQSNNQVDGTLLTPVRNFSYNNIQDYSIEQEMNQLILQEEMEENINVLLTQNKLISTKEKSNYNIADQIGTHLSSKDSAIQDGPFRRGNPSTVKAIDNFFAKNLEAPKFKKFLQSKYDDSTPLNQAKQYSKSSDDSSSDYRNQEFQSDEIIEAQRGVYNMHYNPASQRMQMTTERKSSVGSNQSPKQNSQKEKNKSIDLQGNQDQNLIPSTPPKNKKSSQLQVPTGNPGGNQSLAHLSSTTFQVHCIRDYAPILASNSIESLFSMYVSKILKKKPALWEIYELSNRELNMLNDNRLGYSVLSSYASIEQFTKYYLSITKPTCKPSDSLNENPIYYFNKGIQFVLCFFHTFDKNSLIYQSKFYENGGQTCGYILKPFQYRNHMVTAAKRVRQKSQAVDDVGNQLFFNSKIDEMEELIYENDEEAEELKMLTANKQRRYYTQIRIISGYNIPTHHSEKVDPFVEMYVYDGDQIMSFKTNLVENNNVNPKWDQEFKFTINNPSCSYILFQVVNNCHQSLLGWYSIAFNNIRQGYRVVPLRDGYFNTIKNSFVLCEISIVRDNQGT</sequence>
<dbReference type="InterPro" id="IPR000909">
    <property type="entry name" value="PLipase_C_PInositol-sp_X_dom"/>
</dbReference>
<dbReference type="InterPro" id="IPR015359">
    <property type="entry name" value="PLC_EF-hand-like"/>
</dbReference>
<feature type="domain" description="PI-PLC Y-box" evidence="9">
    <location>
        <begin position="1072"/>
        <end position="1165"/>
    </location>
</feature>
<gene>
    <name evidence="10" type="ORF">TTHERM_00317320</name>
</gene>
<dbReference type="GO" id="GO:0051209">
    <property type="term" value="P:release of sequestered calcium ion into cytosol"/>
    <property type="evidence" value="ECO:0007669"/>
    <property type="project" value="TreeGrafter"/>
</dbReference>
<dbReference type="InterPro" id="IPR000008">
    <property type="entry name" value="C2_dom"/>
</dbReference>
<dbReference type="STRING" id="312017.I7LW88"/>
<dbReference type="PROSITE" id="PS50004">
    <property type="entry name" value="C2"/>
    <property type="match status" value="1"/>
</dbReference>
<accession>I7LW88</accession>
<dbReference type="OrthoDB" id="269822at2759"/>
<evidence type="ECO:0000256" key="7">
    <source>
        <dbReference type="SAM" id="MobiDB-lite"/>
    </source>
</evidence>
<dbReference type="SUPFAM" id="SSF47473">
    <property type="entry name" value="EF-hand"/>
    <property type="match status" value="1"/>
</dbReference>
<evidence type="ECO:0000256" key="1">
    <source>
        <dbReference type="ARBA" id="ARBA00012368"/>
    </source>
</evidence>
<organism evidence="10 11">
    <name type="scientific">Tetrahymena thermophila (strain SB210)</name>
    <dbReference type="NCBI Taxonomy" id="312017"/>
    <lineage>
        <taxon>Eukaryota</taxon>
        <taxon>Sar</taxon>
        <taxon>Alveolata</taxon>
        <taxon>Ciliophora</taxon>
        <taxon>Intramacronucleata</taxon>
        <taxon>Oligohymenophorea</taxon>
        <taxon>Hymenostomatida</taxon>
        <taxon>Tetrahymenina</taxon>
        <taxon>Tetrahymenidae</taxon>
        <taxon>Tetrahymena</taxon>
    </lineage>
</organism>
<keyword evidence="2 6" id="KW-0378">Hydrolase</keyword>
<dbReference type="PRINTS" id="PR00390">
    <property type="entry name" value="PHPHLIPASEC"/>
</dbReference>
<dbReference type="GeneID" id="7838295"/>
<dbReference type="KEGG" id="tet:TTHERM_00317320"/>
<keyword evidence="11" id="KW-1185">Reference proteome</keyword>
<dbReference type="GO" id="GO:0016042">
    <property type="term" value="P:lipid catabolic process"/>
    <property type="evidence" value="ECO:0007669"/>
    <property type="project" value="UniProtKB-KW"/>
</dbReference>
<dbReference type="EMBL" id="GG662605">
    <property type="protein sequence ID" value="EAS01168.2"/>
    <property type="molecule type" value="Genomic_DNA"/>
</dbReference>
<evidence type="ECO:0000256" key="6">
    <source>
        <dbReference type="RuleBase" id="RU361133"/>
    </source>
</evidence>
<feature type="compositionally biased region" description="Polar residues" evidence="7">
    <location>
        <begin position="1004"/>
        <end position="1020"/>
    </location>
</feature>
<dbReference type="PROSITE" id="PS50008">
    <property type="entry name" value="PIPLC_Y_DOMAIN"/>
    <property type="match status" value="1"/>
</dbReference>
<dbReference type="Gene3D" id="1.10.238.10">
    <property type="entry name" value="EF-hand"/>
    <property type="match status" value="1"/>
</dbReference>
<dbReference type="GO" id="GO:0048015">
    <property type="term" value="P:phosphatidylinositol-mediated signaling"/>
    <property type="evidence" value="ECO:0007669"/>
    <property type="project" value="TreeGrafter"/>
</dbReference>
<evidence type="ECO:0000259" key="9">
    <source>
        <dbReference type="PROSITE" id="PS50008"/>
    </source>
</evidence>
<keyword evidence="5" id="KW-0807">Transducer</keyword>
<evidence type="ECO:0000256" key="3">
    <source>
        <dbReference type="ARBA" id="ARBA00022963"/>
    </source>
</evidence>
<evidence type="ECO:0000259" key="8">
    <source>
        <dbReference type="PROSITE" id="PS50004"/>
    </source>
</evidence>
<dbReference type="PANTHER" id="PTHR10336">
    <property type="entry name" value="PHOSPHOINOSITIDE-SPECIFIC PHOSPHOLIPASE C FAMILY PROTEIN"/>
    <property type="match status" value="1"/>
</dbReference>
<evidence type="ECO:0000256" key="4">
    <source>
        <dbReference type="ARBA" id="ARBA00023098"/>
    </source>
</evidence>
<dbReference type="InParanoid" id="I7LW88"/>
<protein>
    <recommendedName>
        <fullName evidence="1 6">Phosphoinositide phospholipase C</fullName>
        <ecNumber evidence="1 6">3.1.4.11</ecNumber>
    </recommendedName>
</protein>
<dbReference type="Pfam" id="PF00387">
    <property type="entry name" value="PI-PLC-Y"/>
    <property type="match status" value="1"/>
</dbReference>
<feature type="region of interest" description="Disordered" evidence="7">
    <location>
        <begin position="455"/>
        <end position="484"/>
    </location>
</feature>
<keyword evidence="4 6" id="KW-0443">Lipid metabolism</keyword>
<feature type="compositionally biased region" description="Basic and acidic residues" evidence="7">
    <location>
        <begin position="455"/>
        <end position="473"/>
    </location>
</feature>
<dbReference type="InterPro" id="IPR001711">
    <property type="entry name" value="PLipase_C_Pinositol-sp_Y"/>
</dbReference>
<dbReference type="Pfam" id="PF00168">
    <property type="entry name" value="C2"/>
    <property type="match status" value="1"/>
</dbReference>
<dbReference type="InterPro" id="IPR001192">
    <property type="entry name" value="PI-PLC_fam"/>
</dbReference>
<evidence type="ECO:0000256" key="2">
    <source>
        <dbReference type="ARBA" id="ARBA00022801"/>
    </source>
</evidence>
<dbReference type="InterPro" id="IPR011992">
    <property type="entry name" value="EF-hand-dom_pair"/>
</dbReference>
<comment type="catalytic activity">
    <reaction evidence="6">
        <text>a 1,2-diacyl-sn-glycero-3-phospho-(1D-myo-inositol-4,5-bisphosphate) + H2O = 1D-myo-inositol 1,4,5-trisphosphate + a 1,2-diacyl-sn-glycerol + H(+)</text>
        <dbReference type="Rhea" id="RHEA:33179"/>
        <dbReference type="ChEBI" id="CHEBI:15377"/>
        <dbReference type="ChEBI" id="CHEBI:15378"/>
        <dbReference type="ChEBI" id="CHEBI:17815"/>
        <dbReference type="ChEBI" id="CHEBI:58456"/>
        <dbReference type="ChEBI" id="CHEBI:203600"/>
        <dbReference type="EC" id="3.1.4.11"/>
    </reaction>
</comment>
<feature type="compositionally biased region" description="Polar residues" evidence="7">
    <location>
        <begin position="88"/>
        <end position="100"/>
    </location>
</feature>
<feature type="compositionally biased region" description="Polar residues" evidence="7">
    <location>
        <begin position="983"/>
        <end position="995"/>
    </location>
</feature>
<proteinExistence type="predicted"/>
<dbReference type="Gene3D" id="2.60.40.150">
    <property type="entry name" value="C2 domain"/>
    <property type="match status" value="1"/>
</dbReference>
<dbReference type="PANTHER" id="PTHR10336:SF36">
    <property type="entry name" value="1-PHOSPHATIDYLINOSITOL 4,5-BISPHOSPHATE PHOSPHODIESTERASE BETA-4"/>
    <property type="match status" value="1"/>
</dbReference>
<dbReference type="Pfam" id="PF00388">
    <property type="entry name" value="PI-PLC-X"/>
    <property type="match status" value="1"/>
</dbReference>
<dbReference type="EC" id="3.1.4.11" evidence="1 6"/>
<feature type="compositionally biased region" description="Polar residues" evidence="7">
    <location>
        <begin position="955"/>
        <end position="974"/>
    </location>
</feature>
<dbReference type="SMART" id="SM00149">
    <property type="entry name" value="PLCYc"/>
    <property type="match status" value="1"/>
</dbReference>
<dbReference type="eggNOG" id="KOG0169">
    <property type="taxonomic scope" value="Eukaryota"/>
</dbReference>
<dbReference type="SUPFAM" id="SSF49562">
    <property type="entry name" value="C2 domain (Calcium/lipid-binding domain, CaLB)"/>
    <property type="match status" value="1"/>
</dbReference>
<feature type="domain" description="C2" evidence="8">
    <location>
        <begin position="1204"/>
        <end position="1336"/>
    </location>
</feature>
<feature type="region of interest" description="Disordered" evidence="7">
    <location>
        <begin position="88"/>
        <end position="114"/>
    </location>
</feature>
<dbReference type="SMART" id="SM00239">
    <property type="entry name" value="C2"/>
    <property type="match status" value="1"/>
</dbReference>
<dbReference type="CDD" id="cd00275">
    <property type="entry name" value="C2_PLC_like"/>
    <property type="match status" value="1"/>
</dbReference>
<evidence type="ECO:0000313" key="10">
    <source>
        <dbReference type="EMBL" id="EAS01168.2"/>
    </source>
</evidence>
<feature type="region of interest" description="Disordered" evidence="7">
    <location>
        <begin position="908"/>
        <end position="929"/>
    </location>
</feature>
<dbReference type="InterPro" id="IPR035892">
    <property type="entry name" value="C2_domain_sf"/>
</dbReference>
<dbReference type="PROSITE" id="PS50007">
    <property type="entry name" value="PIPLC_X_DOMAIN"/>
    <property type="match status" value="1"/>
</dbReference>
<dbReference type="InterPro" id="IPR017946">
    <property type="entry name" value="PLC-like_Pdiesterase_TIM-brl"/>
</dbReference>
<dbReference type="Pfam" id="PF09279">
    <property type="entry name" value="EF-hand_like"/>
    <property type="match status" value="1"/>
</dbReference>
<keyword evidence="3 6" id="KW-0442">Lipid degradation</keyword>